<gene>
    <name evidence="3" type="ORF">BSAL_92890</name>
</gene>
<keyword evidence="1" id="KW-0433">Leucine-rich repeat</keyword>
<dbReference type="AlphaFoldDB" id="A0A0S4J584"/>
<evidence type="ECO:0008006" key="5">
    <source>
        <dbReference type="Google" id="ProtNLM"/>
    </source>
</evidence>
<evidence type="ECO:0000313" key="3">
    <source>
        <dbReference type="EMBL" id="CUG86390.1"/>
    </source>
</evidence>
<protein>
    <recommendedName>
        <fullName evidence="5">Leucine-rich repeat protein</fullName>
    </recommendedName>
</protein>
<dbReference type="PROSITE" id="PS51450">
    <property type="entry name" value="LRR"/>
    <property type="match status" value="1"/>
</dbReference>
<evidence type="ECO:0000256" key="2">
    <source>
        <dbReference type="ARBA" id="ARBA00022737"/>
    </source>
</evidence>
<name>A0A0S4J584_BODSA</name>
<accession>A0A0S4J584</accession>
<dbReference type="Proteomes" id="UP000051952">
    <property type="component" value="Unassembled WGS sequence"/>
</dbReference>
<dbReference type="Gene3D" id="3.80.10.10">
    <property type="entry name" value="Ribonuclease Inhibitor"/>
    <property type="match status" value="2"/>
</dbReference>
<dbReference type="InterPro" id="IPR032675">
    <property type="entry name" value="LRR_dom_sf"/>
</dbReference>
<reference evidence="4" key="1">
    <citation type="submission" date="2015-09" db="EMBL/GenBank/DDBJ databases">
        <authorList>
            <consortium name="Pathogen Informatics"/>
        </authorList>
    </citation>
    <scope>NUCLEOTIDE SEQUENCE [LARGE SCALE GENOMIC DNA]</scope>
    <source>
        <strain evidence="4">Lake Konstanz</strain>
    </source>
</reference>
<organism evidence="3 4">
    <name type="scientific">Bodo saltans</name>
    <name type="common">Flagellated protozoan</name>
    <dbReference type="NCBI Taxonomy" id="75058"/>
    <lineage>
        <taxon>Eukaryota</taxon>
        <taxon>Discoba</taxon>
        <taxon>Euglenozoa</taxon>
        <taxon>Kinetoplastea</taxon>
        <taxon>Metakinetoplastina</taxon>
        <taxon>Eubodonida</taxon>
        <taxon>Bodonidae</taxon>
        <taxon>Bodo</taxon>
    </lineage>
</organism>
<evidence type="ECO:0000313" key="4">
    <source>
        <dbReference type="Proteomes" id="UP000051952"/>
    </source>
</evidence>
<sequence>MPQQPDPPVWPYIFSFSSKRVALLRRFVSPRLRDVTGCCIATASLETSSGWWELSQAKGNNLSCIVGTSTEFLSADVVGMREEAMFNRSRNWLNPDACATLDVKKHELRGLSVKSRFLASIALSANNEGGRPGCALNVCRLPSSQLQTLVLSGVMVGYASQSVEVIAQTQTLRCVALRDCRMVSGWYELAHLRLLSTLDLSGCGLDLDLRVLSTCTSLRKLLIARNRPHGFHALAQVTTLDCSECALETFSALVACTSITTLNASGNQPLSTEALAVCLVAMPKLKRLAVENCGRISLPILCRALRDAVTHVPGEPVYNRQRDEKVSDHQAPPALEYLSFGMHEVEGLDDPHASIGALRSLKHVYVYGKQSNVYSLKFVRQLWSAPSLTRLTVRDANLTDSGLLPPSIWAAVGNLTTLELISCRISSLSGIEHCVGAPLEALLLDGNYLSGNDKDPSLVSLLPILERGLKKLSMVNASVEEFDWLRTSSRFSSSVRYPMLEALDIQDNGHFASGGDYIAVFFPNLKVLGLAPSFQFDLNRIAQNCKSLEQLHGIHPITSLGDIVPFRRVTTVSLYENSLLHGVSLTFQFLRKLPEMFPNLTTLGLRVHEVVDGHVEIISTLPLLRSLALFPSHKVQLVNLTLWKRLPSLAQVVVVIPRKQDQEAKDALYNELLGQPTHVDGISSLEVDVSRWISLMPVNLFPIEVVDTCPWW</sequence>
<dbReference type="VEuPathDB" id="TriTrypDB:BSAL_92890"/>
<keyword evidence="4" id="KW-1185">Reference proteome</keyword>
<dbReference type="InterPro" id="IPR050836">
    <property type="entry name" value="SDS22/Internalin_LRR"/>
</dbReference>
<dbReference type="SUPFAM" id="SSF52058">
    <property type="entry name" value="L domain-like"/>
    <property type="match status" value="1"/>
</dbReference>
<keyword evidence="2" id="KW-0677">Repeat</keyword>
<proteinExistence type="predicted"/>
<evidence type="ECO:0000256" key="1">
    <source>
        <dbReference type="ARBA" id="ARBA00022614"/>
    </source>
</evidence>
<dbReference type="EMBL" id="CYKH01001287">
    <property type="protein sequence ID" value="CUG86390.1"/>
    <property type="molecule type" value="Genomic_DNA"/>
</dbReference>
<dbReference type="InterPro" id="IPR001611">
    <property type="entry name" value="Leu-rich_rpt"/>
</dbReference>
<dbReference type="PANTHER" id="PTHR46652:SF3">
    <property type="entry name" value="LEUCINE-RICH REPEAT-CONTAINING PROTEIN 9"/>
    <property type="match status" value="1"/>
</dbReference>
<dbReference type="PANTHER" id="PTHR46652">
    <property type="entry name" value="LEUCINE-RICH REPEAT AND IQ DOMAIN-CONTAINING PROTEIN 1-RELATED"/>
    <property type="match status" value="1"/>
</dbReference>